<keyword evidence="3 5" id="KW-0067">ATP-binding</keyword>
<protein>
    <submittedName>
        <fullName evidence="5">Metal ABC transporter ATP-binding protein</fullName>
    </submittedName>
</protein>
<comment type="caution">
    <text evidence="5">The sequence shown here is derived from an EMBL/GenBank/DDBJ whole genome shotgun (WGS) entry which is preliminary data.</text>
</comment>
<gene>
    <name evidence="5" type="ORF">GCM10023183_22530</name>
</gene>
<dbReference type="Gene3D" id="3.40.50.300">
    <property type="entry name" value="P-loop containing nucleotide triphosphate hydrolases"/>
    <property type="match status" value="1"/>
</dbReference>
<evidence type="ECO:0000259" key="4">
    <source>
        <dbReference type="PROSITE" id="PS50893"/>
    </source>
</evidence>
<evidence type="ECO:0000313" key="5">
    <source>
        <dbReference type="EMBL" id="GAA4306965.1"/>
    </source>
</evidence>
<evidence type="ECO:0000256" key="3">
    <source>
        <dbReference type="ARBA" id="ARBA00022840"/>
    </source>
</evidence>
<dbReference type="SUPFAM" id="SSF52540">
    <property type="entry name" value="P-loop containing nucleoside triphosphate hydrolases"/>
    <property type="match status" value="1"/>
</dbReference>
<reference evidence="6" key="1">
    <citation type="journal article" date="2019" name="Int. J. Syst. Evol. Microbiol.">
        <title>The Global Catalogue of Microorganisms (GCM) 10K type strain sequencing project: providing services to taxonomists for standard genome sequencing and annotation.</title>
        <authorList>
            <consortium name="The Broad Institute Genomics Platform"/>
            <consortium name="The Broad Institute Genome Sequencing Center for Infectious Disease"/>
            <person name="Wu L."/>
            <person name="Ma J."/>
        </authorList>
    </citation>
    <scope>NUCLEOTIDE SEQUENCE [LARGE SCALE GENOMIC DNA]</scope>
    <source>
        <strain evidence="6">JCM 17917</strain>
    </source>
</reference>
<dbReference type="InterPro" id="IPR003593">
    <property type="entry name" value="AAA+_ATPase"/>
</dbReference>
<dbReference type="Pfam" id="PF00005">
    <property type="entry name" value="ABC_tran"/>
    <property type="match status" value="1"/>
</dbReference>
<organism evidence="5 6">
    <name type="scientific">Nibribacter koreensis</name>
    <dbReference type="NCBI Taxonomy" id="1084519"/>
    <lineage>
        <taxon>Bacteria</taxon>
        <taxon>Pseudomonadati</taxon>
        <taxon>Bacteroidota</taxon>
        <taxon>Cytophagia</taxon>
        <taxon>Cytophagales</taxon>
        <taxon>Hymenobacteraceae</taxon>
        <taxon>Nibribacter</taxon>
    </lineage>
</organism>
<evidence type="ECO:0000313" key="6">
    <source>
        <dbReference type="Proteomes" id="UP001501844"/>
    </source>
</evidence>
<dbReference type="PANTHER" id="PTHR42734">
    <property type="entry name" value="METAL TRANSPORT SYSTEM ATP-BINDING PROTEIN TM_0124-RELATED"/>
    <property type="match status" value="1"/>
</dbReference>
<evidence type="ECO:0000256" key="2">
    <source>
        <dbReference type="ARBA" id="ARBA00022741"/>
    </source>
</evidence>
<proteinExistence type="predicted"/>
<feature type="domain" description="ABC transporter" evidence="4">
    <location>
        <begin position="4"/>
        <end position="238"/>
    </location>
</feature>
<keyword evidence="6" id="KW-1185">Reference proteome</keyword>
<dbReference type="EMBL" id="BAABGX010000002">
    <property type="protein sequence ID" value="GAA4306965.1"/>
    <property type="molecule type" value="Genomic_DNA"/>
</dbReference>
<dbReference type="PROSITE" id="PS00211">
    <property type="entry name" value="ABC_TRANSPORTER_1"/>
    <property type="match status" value="1"/>
</dbReference>
<evidence type="ECO:0000256" key="1">
    <source>
        <dbReference type="ARBA" id="ARBA00022448"/>
    </source>
</evidence>
<dbReference type="InterPro" id="IPR003439">
    <property type="entry name" value="ABC_transporter-like_ATP-bd"/>
</dbReference>
<dbReference type="SMART" id="SM00382">
    <property type="entry name" value="AAA"/>
    <property type="match status" value="1"/>
</dbReference>
<sequence length="241" mass="27350">MAILEIRELVAGYAERVLIRNLSFLVPTPTFIAIIGHNGSGKSTFLKALTGQIPYKGQVLVQGQPLPTRMGAMARTLSYLPQKNNVAFPILARELVVMGLFRKKRMLEPYGAADYQRVEQVLDQLHISHLSNRTFTDLSGGEQQLVWLAQLMLQETPLALLDEPTQQLDVYHKKRVFDLMASWVQDQQKTVLCITHDLLNLLPLQGYLLNISQPNPQLEKITPETIMAHQQFLENKQVLVR</sequence>
<dbReference type="GO" id="GO:0005524">
    <property type="term" value="F:ATP binding"/>
    <property type="evidence" value="ECO:0007669"/>
    <property type="project" value="UniProtKB-KW"/>
</dbReference>
<name>A0ABP8FLZ8_9BACT</name>
<keyword evidence="1" id="KW-0813">Transport</keyword>
<accession>A0ABP8FLZ8</accession>
<dbReference type="InterPro" id="IPR050153">
    <property type="entry name" value="Metal_Ion_Import_ABC"/>
</dbReference>
<dbReference type="PROSITE" id="PS50893">
    <property type="entry name" value="ABC_TRANSPORTER_2"/>
    <property type="match status" value="1"/>
</dbReference>
<keyword evidence="2" id="KW-0547">Nucleotide-binding</keyword>
<dbReference type="InterPro" id="IPR027417">
    <property type="entry name" value="P-loop_NTPase"/>
</dbReference>
<dbReference type="InterPro" id="IPR017871">
    <property type="entry name" value="ABC_transporter-like_CS"/>
</dbReference>
<dbReference type="Proteomes" id="UP001501844">
    <property type="component" value="Unassembled WGS sequence"/>
</dbReference>